<evidence type="ECO:0000313" key="2">
    <source>
        <dbReference type="Proteomes" id="UP000018550"/>
    </source>
</evidence>
<dbReference type="EMBL" id="CP006682">
    <property type="protein sequence ID" value="AHB36407.1"/>
    <property type="molecule type" value="Genomic_DNA"/>
</dbReference>
<organism evidence="1 2">
    <name type="scientific">Spiroplasma apis B31</name>
    <dbReference type="NCBI Taxonomy" id="1276258"/>
    <lineage>
        <taxon>Bacteria</taxon>
        <taxon>Bacillati</taxon>
        <taxon>Mycoplasmatota</taxon>
        <taxon>Mollicutes</taxon>
        <taxon>Entomoplasmatales</taxon>
        <taxon>Spiroplasmataceae</taxon>
        <taxon>Spiroplasma</taxon>
    </lineage>
</organism>
<gene>
    <name evidence="1" type="ORF">SAPIS_v1c05620</name>
</gene>
<evidence type="ECO:0008006" key="3">
    <source>
        <dbReference type="Google" id="ProtNLM"/>
    </source>
</evidence>
<proteinExistence type="predicted"/>
<sequence length="316" mass="37005">MKKFWRIISGNFIFLPLLLSTSCGTSKPVIVAEEFNNNFVYVNTFSSKKTNDKKFSMLPDFNNDNLDNLKNFVMKDNYFGLNCNDAMKCEREKEYTAQNIMSSDYNNPLKENKKDFDNIKKIQFSYDKLARSLNVMPSNGEIFYKMEGKQITIDETENTYYFNALEESKDLILFSEQNVTYNSNNNHRERLAFYNTSFILNIKALKSLLNIDEEGPENIEVQKNTIQEEENKDKKDNSMSEQIKEEENLGNKIVITVKESRINNVKNYIKKVLNNYDESLVFEGNISQKFEPFSFEKKLIKKIEVLKVSEESKDEV</sequence>
<dbReference type="KEGG" id="sapi:SAPIS_v1c05620"/>
<evidence type="ECO:0000313" key="1">
    <source>
        <dbReference type="EMBL" id="AHB36407.1"/>
    </source>
</evidence>
<accession>V5RI90</accession>
<dbReference type="RefSeq" id="WP_023789461.1">
    <property type="nucleotide sequence ID" value="NC_022998.1"/>
</dbReference>
<keyword evidence="2" id="KW-1185">Reference proteome</keyword>
<dbReference type="Proteomes" id="UP000018550">
    <property type="component" value="Chromosome"/>
</dbReference>
<dbReference type="PROSITE" id="PS51257">
    <property type="entry name" value="PROKAR_LIPOPROTEIN"/>
    <property type="match status" value="1"/>
</dbReference>
<reference evidence="1 2" key="1">
    <citation type="journal article" date="2014" name="Genome Announc.">
        <title>Complete Genome Sequence of Spiroplasma apis B31T (ATCC 33834), a Bacterium Associated with May Disease of Honeybees (Apis mellifera).</title>
        <authorList>
            <person name="Ku C."/>
            <person name="Lo W.S."/>
            <person name="Chen L.L."/>
            <person name="Kuo C.H."/>
        </authorList>
    </citation>
    <scope>NUCLEOTIDE SEQUENCE [LARGE SCALE GENOMIC DNA]</scope>
    <source>
        <strain evidence="1">B31</strain>
    </source>
</reference>
<protein>
    <recommendedName>
        <fullName evidence="3">Lipoprotein</fullName>
    </recommendedName>
</protein>
<name>V5RI90_SPIAP</name>
<dbReference type="HOGENOM" id="CLU_879718_0_0_14"/>
<dbReference type="STRING" id="1276258.SAPIS_v1c05620"/>
<dbReference type="PATRIC" id="fig|1276258.3.peg.570"/>
<dbReference type="AlphaFoldDB" id="V5RI90"/>